<keyword evidence="2" id="KW-0946">Virion</keyword>
<organism evidence="2">
    <name type="scientific">Avian paramyxovirus 1</name>
    <name type="common">NDV</name>
    <name type="synonym">Avian orthoavulavirus 1</name>
    <dbReference type="NCBI Taxonomy" id="2560319"/>
    <lineage>
        <taxon>Viruses</taxon>
        <taxon>Riboviria</taxon>
        <taxon>Orthornavirae</taxon>
        <taxon>Negarnaviricota</taxon>
        <taxon>Haploviricotina</taxon>
        <taxon>Monjiviricetes</taxon>
        <taxon>Mononegavirales</taxon>
        <taxon>Paramyxoviridae</taxon>
        <taxon>Avulavirinae</taxon>
        <taxon>Orthoavulavirus</taxon>
        <taxon>Orthoavulavirus javaense</taxon>
    </lineage>
</organism>
<proteinExistence type="predicted"/>
<protein>
    <submittedName>
        <fullName evidence="2">Nucleocapsid protein</fullName>
    </submittedName>
</protein>
<name>Q102Z1_NCDV</name>
<feature type="non-terminal residue" evidence="2">
    <location>
        <position position="33"/>
    </location>
</feature>
<dbReference type="GO" id="GO:0019013">
    <property type="term" value="C:viral nucleocapsid"/>
    <property type="evidence" value="ECO:0007669"/>
    <property type="project" value="UniProtKB-KW"/>
</dbReference>
<accession>Q102Z1</accession>
<gene>
    <name evidence="2" type="primary">NP</name>
</gene>
<sequence>NTQPALTGPSQTLCPKLSHTPQLTIPHNKTKKS</sequence>
<reference evidence="2" key="1">
    <citation type="journal article" date="2006" name="Virus Res.">
        <title>Third genome size category of avian paramyxovirus serotype 1 (Newcastle disease virus) and evolutionary implications.</title>
        <authorList>
            <person name="Czegledi A."/>
            <person name="Ujvari D."/>
            <person name="Somogyi E."/>
            <person name="Wehmann E."/>
            <person name="Werner O."/>
            <person name="Lomniczi B."/>
        </authorList>
    </citation>
    <scope>NUCLEOTIDE SEQUENCE</scope>
    <source>
        <strain evidence="2">BG-31/96</strain>
    </source>
</reference>
<feature type="non-terminal residue" evidence="2">
    <location>
        <position position="1"/>
    </location>
</feature>
<evidence type="ECO:0000313" key="2">
    <source>
        <dbReference type="EMBL" id="AAZ76013.1"/>
    </source>
</evidence>
<keyword evidence="2" id="KW-0543">Viral nucleoprotein</keyword>
<feature type="compositionally biased region" description="Polar residues" evidence="1">
    <location>
        <begin position="1"/>
        <end position="27"/>
    </location>
</feature>
<feature type="region of interest" description="Disordered" evidence="1">
    <location>
        <begin position="1"/>
        <end position="33"/>
    </location>
</feature>
<evidence type="ECO:0000256" key="1">
    <source>
        <dbReference type="SAM" id="MobiDB-lite"/>
    </source>
</evidence>
<dbReference type="EMBL" id="DQ096625">
    <property type="protein sequence ID" value="AAZ76013.1"/>
    <property type="molecule type" value="Genomic_RNA"/>
</dbReference>